<proteinExistence type="predicted"/>
<dbReference type="SUPFAM" id="SSF51735">
    <property type="entry name" value="NAD(P)-binding Rossmann-fold domains"/>
    <property type="match status" value="1"/>
</dbReference>
<organism evidence="2 3">
    <name type="scientific">Paenibacillus hodogayensis</name>
    <dbReference type="NCBI Taxonomy" id="279208"/>
    <lineage>
        <taxon>Bacteria</taxon>
        <taxon>Bacillati</taxon>
        <taxon>Bacillota</taxon>
        <taxon>Bacilli</taxon>
        <taxon>Bacillales</taxon>
        <taxon>Paenibacillaceae</taxon>
        <taxon>Paenibacillus</taxon>
    </lineage>
</organism>
<comment type="caution">
    <text evidence="2">The sequence shown here is derived from an EMBL/GenBank/DDBJ whole genome shotgun (WGS) entry which is preliminary data.</text>
</comment>
<keyword evidence="3" id="KW-1185">Reference proteome</keyword>
<accession>A0ABV5VTJ0</accession>
<dbReference type="InterPro" id="IPR051317">
    <property type="entry name" value="Gfo/Idh/MocA_oxidoreduct"/>
</dbReference>
<dbReference type="Proteomes" id="UP001589619">
    <property type="component" value="Unassembled WGS sequence"/>
</dbReference>
<reference evidence="2 3" key="1">
    <citation type="submission" date="2024-09" db="EMBL/GenBank/DDBJ databases">
        <authorList>
            <person name="Sun Q."/>
            <person name="Mori K."/>
        </authorList>
    </citation>
    <scope>NUCLEOTIDE SEQUENCE [LARGE SCALE GENOMIC DNA]</scope>
    <source>
        <strain evidence="2 3">JCM 12520</strain>
    </source>
</reference>
<dbReference type="Gene3D" id="3.30.360.10">
    <property type="entry name" value="Dihydrodipicolinate Reductase, domain 2"/>
    <property type="match status" value="1"/>
</dbReference>
<protein>
    <submittedName>
        <fullName evidence="2">Gfo/Idh/MocA family protein</fullName>
    </submittedName>
</protein>
<dbReference type="EMBL" id="JBHMAG010000007">
    <property type="protein sequence ID" value="MFB9751475.1"/>
    <property type="molecule type" value="Genomic_DNA"/>
</dbReference>
<evidence type="ECO:0000313" key="3">
    <source>
        <dbReference type="Proteomes" id="UP001589619"/>
    </source>
</evidence>
<dbReference type="PANTHER" id="PTHR43708">
    <property type="entry name" value="CONSERVED EXPRESSED OXIDOREDUCTASE (EUROFUNG)"/>
    <property type="match status" value="1"/>
</dbReference>
<dbReference type="InterPro" id="IPR000683">
    <property type="entry name" value="Gfo/Idh/MocA-like_OxRdtase_N"/>
</dbReference>
<evidence type="ECO:0000313" key="2">
    <source>
        <dbReference type="EMBL" id="MFB9751475.1"/>
    </source>
</evidence>
<dbReference type="RefSeq" id="WP_344912024.1">
    <property type="nucleotide sequence ID" value="NZ_BAAAYO010000010.1"/>
</dbReference>
<sequence length="301" mass="32309">MSNALKIGIIGLDTSHATAFTQLLNDAAQQYHVPGGKVVVAFPGGSPDFELSISRVQGFTDKLRDEYGVQIVDSVEAVAKQSDAILLESVDGRVHLEQFAKIAPFGKPVFIDKPLAVASEDARQIAALAAKYGVAVMSASALRYAEGLTEVLGNAEKGAVIGVDAFGPMAIQPTQPGFFWYGIHTVEMVFAVLGKECVDVTVTTNDDHDIIVGRWADGRLATLRGNRKNNNSFGAVVHREKGSQFVDVYSHPKPYYASLLERIIPLFQGKGAAIDFAESIAVIRFIEAANESRDSGKTVAL</sequence>
<evidence type="ECO:0000259" key="1">
    <source>
        <dbReference type="Pfam" id="PF01408"/>
    </source>
</evidence>
<feature type="domain" description="Gfo/Idh/MocA-like oxidoreductase N-terminal" evidence="1">
    <location>
        <begin position="6"/>
        <end position="138"/>
    </location>
</feature>
<gene>
    <name evidence="2" type="ORF">ACFFNY_07830</name>
</gene>
<dbReference type="Pfam" id="PF01408">
    <property type="entry name" value="GFO_IDH_MocA"/>
    <property type="match status" value="1"/>
</dbReference>
<dbReference type="PANTHER" id="PTHR43708:SF4">
    <property type="entry name" value="OXIDOREDUCTASE YCEM-RELATED"/>
    <property type="match status" value="1"/>
</dbReference>
<dbReference type="Gene3D" id="3.40.50.720">
    <property type="entry name" value="NAD(P)-binding Rossmann-like Domain"/>
    <property type="match status" value="1"/>
</dbReference>
<name>A0ABV5VTJ0_9BACL</name>
<dbReference type="InterPro" id="IPR036291">
    <property type="entry name" value="NAD(P)-bd_dom_sf"/>
</dbReference>